<dbReference type="InterPro" id="IPR036010">
    <property type="entry name" value="2Fe-2S_ferredoxin-like_sf"/>
</dbReference>
<proteinExistence type="predicted"/>
<dbReference type="Gene3D" id="3.10.20.440">
    <property type="entry name" value="2Fe-2S iron-sulphur cluster binding domain, sarcosine oxidase, alpha subunit, N-terminal domain"/>
    <property type="match status" value="1"/>
</dbReference>
<dbReference type="Proteomes" id="UP001250214">
    <property type="component" value="Unassembled WGS sequence"/>
</dbReference>
<evidence type="ECO:0000313" key="3">
    <source>
        <dbReference type="Proteomes" id="UP001250214"/>
    </source>
</evidence>
<dbReference type="Pfam" id="PF13510">
    <property type="entry name" value="Fer2_4"/>
    <property type="match status" value="1"/>
</dbReference>
<comment type="caution">
    <text evidence="2">The sequence shown here is derived from an EMBL/GenBank/DDBJ whole genome shotgun (WGS) entry which is preliminary data.</text>
</comment>
<organism evidence="2 3">
    <name type="scientific">Lipingzhangella rawalii</name>
    <dbReference type="NCBI Taxonomy" id="2055835"/>
    <lineage>
        <taxon>Bacteria</taxon>
        <taxon>Bacillati</taxon>
        <taxon>Actinomycetota</taxon>
        <taxon>Actinomycetes</taxon>
        <taxon>Streptosporangiales</taxon>
        <taxon>Nocardiopsidaceae</taxon>
        <taxon>Lipingzhangella</taxon>
    </lineage>
</organism>
<protein>
    <submittedName>
        <fullName evidence="2">(2Fe-2S)-binding protein</fullName>
    </submittedName>
</protein>
<name>A0ABU2H758_9ACTN</name>
<evidence type="ECO:0000256" key="1">
    <source>
        <dbReference type="ARBA" id="ARBA00023002"/>
    </source>
</evidence>
<sequence length="98" mass="10278">MSTPARPPGNFEITVDGEPVPARRGQSLAAALFASGRASWRRTRGDGRPRGLFCGIGVCFDCLATVNGIPNVRVCLAEAQPGDTIHTQEGTGHDARGC</sequence>
<dbReference type="InterPro" id="IPR042204">
    <property type="entry name" value="2Fe-2S-bd_N"/>
</dbReference>
<dbReference type="SUPFAM" id="SSF54292">
    <property type="entry name" value="2Fe-2S ferredoxin-like"/>
    <property type="match status" value="1"/>
</dbReference>
<reference evidence="3" key="1">
    <citation type="submission" date="2023-07" db="EMBL/GenBank/DDBJ databases">
        <title>Novel species in the genus Lipingzhangella isolated from Sambhar Salt Lake.</title>
        <authorList>
            <person name="Jiya N."/>
            <person name="Kajale S."/>
            <person name="Sharma A."/>
        </authorList>
    </citation>
    <scope>NUCLEOTIDE SEQUENCE [LARGE SCALE GENOMIC DNA]</scope>
    <source>
        <strain evidence="3">LS1_29</strain>
    </source>
</reference>
<gene>
    <name evidence="2" type="ORF">RIF23_12630</name>
</gene>
<dbReference type="EMBL" id="JAVLVT010000005">
    <property type="protein sequence ID" value="MDS1271141.1"/>
    <property type="molecule type" value="Genomic_DNA"/>
</dbReference>
<keyword evidence="3" id="KW-1185">Reference proteome</keyword>
<evidence type="ECO:0000313" key="2">
    <source>
        <dbReference type="EMBL" id="MDS1271141.1"/>
    </source>
</evidence>
<keyword evidence="1" id="KW-0560">Oxidoreductase</keyword>
<dbReference type="RefSeq" id="WP_310912685.1">
    <property type="nucleotide sequence ID" value="NZ_JAVLVT010000005.1"/>
</dbReference>
<accession>A0ABU2H758</accession>